<protein>
    <submittedName>
        <fullName evidence="3">Uncharacterized protein</fullName>
    </submittedName>
</protein>
<evidence type="ECO:0000313" key="3">
    <source>
        <dbReference type="EMBL" id="ORB55875.1"/>
    </source>
</evidence>
<sequence>MAALIVGIAGLVTPVSAGPGNRGPTVAEPLSVDCGIAVSPDLSAAREATVLGGKNMPSPPGAPGTPGLAQPHDDIIVNTDYVSLCREELTDRRIWTVTLAALGVVAVLGIGLAAVIFRRPSAGADASSSS</sequence>
<dbReference type="EMBL" id="MVIH01000002">
    <property type="protein sequence ID" value="ORB55875.1"/>
    <property type="molecule type" value="Genomic_DNA"/>
</dbReference>
<name>A0A1X0J3Q5_MYCRH</name>
<comment type="caution">
    <text evidence="3">The sequence shown here is derived from an EMBL/GenBank/DDBJ whole genome shotgun (WGS) entry which is preliminary data.</text>
</comment>
<evidence type="ECO:0000313" key="4">
    <source>
        <dbReference type="Proteomes" id="UP000192534"/>
    </source>
</evidence>
<keyword evidence="4" id="KW-1185">Reference proteome</keyword>
<feature type="region of interest" description="Disordered" evidence="1">
    <location>
        <begin position="51"/>
        <end position="70"/>
    </location>
</feature>
<reference evidence="3 4" key="1">
    <citation type="submission" date="2016-12" db="EMBL/GenBank/DDBJ databases">
        <title>The new phylogeny of genus Mycobacterium.</title>
        <authorList>
            <person name="Tortoli E."/>
            <person name="Trovato A."/>
            <person name="Cirillo D.M."/>
        </authorList>
    </citation>
    <scope>NUCLEOTIDE SEQUENCE [LARGE SCALE GENOMIC DNA]</scope>
    <source>
        <strain evidence="3 4">DSM 44223</strain>
    </source>
</reference>
<gene>
    <name evidence="3" type="ORF">BST42_05590</name>
</gene>
<keyword evidence="2" id="KW-0472">Membrane</keyword>
<evidence type="ECO:0000256" key="1">
    <source>
        <dbReference type="SAM" id="MobiDB-lite"/>
    </source>
</evidence>
<evidence type="ECO:0000256" key="2">
    <source>
        <dbReference type="SAM" id="Phobius"/>
    </source>
</evidence>
<feature type="transmembrane region" description="Helical" evidence="2">
    <location>
        <begin position="94"/>
        <end position="117"/>
    </location>
</feature>
<accession>A0A1X0J3Q5</accession>
<keyword evidence="2" id="KW-1133">Transmembrane helix</keyword>
<organism evidence="3 4">
    <name type="scientific">Mycolicibacterium rhodesiae</name>
    <name type="common">Mycobacterium rhodesiae</name>
    <dbReference type="NCBI Taxonomy" id="36814"/>
    <lineage>
        <taxon>Bacteria</taxon>
        <taxon>Bacillati</taxon>
        <taxon>Actinomycetota</taxon>
        <taxon>Actinomycetes</taxon>
        <taxon>Mycobacteriales</taxon>
        <taxon>Mycobacteriaceae</taxon>
        <taxon>Mycolicibacterium</taxon>
    </lineage>
</organism>
<keyword evidence="2" id="KW-0812">Transmembrane</keyword>
<dbReference type="AlphaFoldDB" id="A0A1X0J3Q5"/>
<proteinExistence type="predicted"/>
<dbReference type="Proteomes" id="UP000192534">
    <property type="component" value="Unassembled WGS sequence"/>
</dbReference>